<dbReference type="InterPro" id="IPR000383">
    <property type="entry name" value="Xaa-Pro-like_dom"/>
</dbReference>
<dbReference type="SUPFAM" id="SSF53474">
    <property type="entry name" value="alpha/beta-Hydrolases"/>
    <property type="match status" value="1"/>
</dbReference>
<dbReference type="Proteomes" id="UP000251800">
    <property type="component" value="Unassembled WGS sequence"/>
</dbReference>
<keyword evidence="3" id="KW-1185">Reference proteome</keyword>
<dbReference type="OrthoDB" id="9806163at2"/>
<evidence type="ECO:0000313" key="3">
    <source>
        <dbReference type="Proteomes" id="UP000251800"/>
    </source>
</evidence>
<feature type="domain" description="Xaa-Pro dipeptidyl-peptidase-like" evidence="1">
    <location>
        <begin position="54"/>
        <end position="337"/>
    </location>
</feature>
<accession>A0A363UJE3</accession>
<name>A0A363UJE3_9GAMM</name>
<dbReference type="GO" id="GO:0016787">
    <property type="term" value="F:hydrolase activity"/>
    <property type="evidence" value="ECO:0007669"/>
    <property type="project" value="InterPro"/>
</dbReference>
<dbReference type="Pfam" id="PF02129">
    <property type="entry name" value="Peptidase_S15"/>
    <property type="match status" value="1"/>
</dbReference>
<dbReference type="Gene3D" id="3.40.50.1820">
    <property type="entry name" value="alpha/beta hydrolase"/>
    <property type="match status" value="1"/>
</dbReference>
<evidence type="ECO:0000313" key="2">
    <source>
        <dbReference type="EMBL" id="PWN55541.1"/>
    </source>
</evidence>
<dbReference type="RefSeq" id="WP_109720780.1">
    <property type="nucleotide sequence ID" value="NZ_QEQK01000010.1"/>
</dbReference>
<gene>
    <name evidence="2" type="ORF">DEH80_12180</name>
</gene>
<dbReference type="AlphaFoldDB" id="A0A363UJE3"/>
<dbReference type="PANTHER" id="PTHR22946">
    <property type="entry name" value="DIENELACTONE HYDROLASE DOMAIN-CONTAINING PROTEIN-RELATED"/>
    <property type="match status" value="1"/>
</dbReference>
<dbReference type="InterPro" id="IPR029058">
    <property type="entry name" value="AB_hydrolase_fold"/>
</dbReference>
<organism evidence="2 3">
    <name type="scientific">Abyssibacter profundi</name>
    <dbReference type="NCBI Taxonomy" id="2182787"/>
    <lineage>
        <taxon>Bacteria</taxon>
        <taxon>Pseudomonadati</taxon>
        <taxon>Pseudomonadota</taxon>
        <taxon>Gammaproteobacteria</taxon>
        <taxon>Chromatiales</taxon>
        <taxon>Oceanococcaceae</taxon>
        <taxon>Abyssibacter</taxon>
    </lineage>
</organism>
<reference evidence="2 3" key="1">
    <citation type="submission" date="2018-05" db="EMBL/GenBank/DDBJ databases">
        <title>Abyssibacter profundi OUC007T gen. nov., sp. nov, a marine bacterium isolated from seawater of the Mariana Trench.</title>
        <authorList>
            <person name="Zhou S."/>
        </authorList>
    </citation>
    <scope>NUCLEOTIDE SEQUENCE [LARGE SCALE GENOMIC DNA]</scope>
    <source>
        <strain evidence="2 3">OUC007</strain>
    </source>
</reference>
<sequence>MTKSLAGFAILGTLILGACSDSNDSGGAERVEASSMDVMIESPAPNIADGTDTNLVTATLYIPEHAPGDRYPLVLHGHGWGGDRYSQSDVDANDPVAGVDLSNSPNIFTAIDRNVEALWNAGYAVISFDQRGFGRGDDGDDGTSDGAHVMDPMFEIVDVQAIIDWAAANEDLSLIMDGPGDPRVGAIGGSYGGAYQNLTAAVDDRLDALVPTATWFSLAQSLGPNNVIKKGYATGLCLLATTDGAQLASETEASCQEGAFNQTSKLQEDLSETSQQIFLTHGLNAYVEAGTPLPAHDVLLLQGNRDILFDLTQAIALYDAWSAAGGEVRFISHENGHSLTQTRNGPGSQGPLGPGTCGDIDVIDAMNAWLDHKLRGAALELPEICISLDDTSGALVETISRGEAAYTVELPETSILATQHNNSFSEADEAIFVGLTDPIVGDNLVLAGQPNGQFTVTDAGLEEGVVFIGVGIERDGSRFLVDQQVTPLRSSDVRSGDATATIPLAGVGERLQDGDVVGLLVYGQFDQFENETRTNWNGNAANVSGQVALPIVEAVISQRVTPE</sequence>
<dbReference type="InterPro" id="IPR050261">
    <property type="entry name" value="FrsA_esterase"/>
</dbReference>
<proteinExistence type="predicted"/>
<evidence type="ECO:0000259" key="1">
    <source>
        <dbReference type="Pfam" id="PF02129"/>
    </source>
</evidence>
<comment type="caution">
    <text evidence="2">The sequence shown here is derived from an EMBL/GenBank/DDBJ whole genome shotgun (WGS) entry which is preliminary data.</text>
</comment>
<protein>
    <recommendedName>
        <fullName evidence="1">Xaa-Pro dipeptidyl-peptidase-like domain-containing protein</fullName>
    </recommendedName>
</protein>
<dbReference type="PROSITE" id="PS51257">
    <property type="entry name" value="PROKAR_LIPOPROTEIN"/>
    <property type="match status" value="1"/>
</dbReference>
<dbReference type="EMBL" id="QEQK01000010">
    <property type="protein sequence ID" value="PWN55541.1"/>
    <property type="molecule type" value="Genomic_DNA"/>
</dbReference>